<name>A0A1B6FM98_9HEMI</name>
<dbReference type="EMBL" id="GECZ01018478">
    <property type="protein sequence ID" value="JAS51291.1"/>
    <property type="molecule type" value="Transcribed_RNA"/>
</dbReference>
<accession>A0A1B6FM98</accession>
<dbReference type="AlphaFoldDB" id="A0A1B6FM98"/>
<gene>
    <name evidence="1" type="ORF">g.4277</name>
</gene>
<reference evidence="1" key="1">
    <citation type="submission" date="2015-11" db="EMBL/GenBank/DDBJ databases">
        <title>De novo transcriptome assembly of four potential Pierce s Disease insect vectors from Arizona vineyards.</title>
        <authorList>
            <person name="Tassone E.E."/>
        </authorList>
    </citation>
    <scope>NUCLEOTIDE SEQUENCE</scope>
</reference>
<organism evidence="1">
    <name type="scientific">Cuerna arida</name>
    <dbReference type="NCBI Taxonomy" id="1464854"/>
    <lineage>
        <taxon>Eukaryota</taxon>
        <taxon>Metazoa</taxon>
        <taxon>Ecdysozoa</taxon>
        <taxon>Arthropoda</taxon>
        <taxon>Hexapoda</taxon>
        <taxon>Insecta</taxon>
        <taxon>Pterygota</taxon>
        <taxon>Neoptera</taxon>
        <taxon>Paraneoptera</taxon>
        <taxon>Hemiptera</taxon>
        <taxon>Auchenorrhyncha</taxon>
        <taxon>Membracoidea</taxon>
        <taxon>Cicadellidae</taxon>
        <taxon>Cicadellinae</taxon>
        <taxon>Proconiini</taxon>
        <taxon>Cuerna</taxon>
    </lineage>
</organism>
<proteinExistence type="predicted"/>
<evidence type="ECO:0000313" key="1">
    <source>
        <dbReference type="EMBL" id="JAS51291.1"/>
    </source>
</evidence>
<feature type="non-terminal residue" evidence="1">
    <location>
        <position position="1"/>
    </location>
</feature>
<sequence length="106" mass="12300">FHLPPLQVRRSVLDLVFLFKVLNGCIDCPEVLACIDLHVPSETRYPQLFSRHQFSTNYFYHSTIPRLLRTGNFLLSVLMFLRGEHLLYISSAWNGDCLVPFNCQLS</sequence>
<protein>
    <submittedName>
        <fullName evidence="1">Uncharacterized protein</fullName>
    </submittedName>
</protein>